<accession>B3V5P8</accession>
<dbReference type="SUPFAM" id="SSF53850">
    <property type="entry name" value="Periplasmic binding protein-like II"/>
    <property type="match status" value="1"/>
</dbReference>
<protein>
    <recommendedName>
        <fullName evidence="2">SsuA/THI5-like domain-containing protein</fullName>
    </recommendedName>
</protein>
<sequence>MSGVSDVINLSINDYAFYWSLPELIGIQNGYYEDEGLNIKIHNVTPKSQVISKSKMYIDLQKNKLSDFYHAAEYVSLSRVIENNNSQIVCWSPWNKNAINGSFGLYVNNNSNISQPEQLRNKKISVEASTGSYYTTVEDLEKYFPVDDLNFLKLGDPHERLLSTINGDASASSLMGIYCEFAQFLGLKKLMESSRRRGTLMISHNDMNAEVIRSFIHATNMSINFINNNPSEIRDFYLEKLQFIIDKFPTDKQKIIIDNRLNISIPKWEFWQKYPEDEFLDLYSWMLERNLIQSGINYNDIVNSSVFL</sequence>
<dbReference type="AlphaFoldDB" id="B3V5P8"/>
<dbReference type="EMBL" id="EU686620">
    <property type="protein sequence ID" value="ACF09618.1"/>
    <property type="molecule type" value="Genomic_DNA"/>
</dbReference>
<evidence type="ECO:0000313" key="1">
    <source>
        <dbReference type="EMBL" id="ACF09618.1"/>
    </source>
</evidence>
<organism evidence="1">
    <name type="scientific">uncultured marine crenarchaeote AD1000-325-A12</name>
    <dbReference type="NCBI Taxonomy" id="526639"/>
    <lineage>
        <taxon>Archaea</taxon>
        <taxon>Nitrososphaerota</taxon>
        <taxon>Nitrososphaeria</taxon>
        <taxon>Nitrosopumilales</taxon>
        <taxon>environmental samples</taxon>
    </lineage>
</organism>
<proteinExistence type="predicted"/>
<evidence type="ECO:0008006" key="2">
    <source>
        <dbReference type="Google" id="ProtNLM"/>
    </source>
</evidence>
<reference evidence="1" key="1">
    <citation type="journal article" date="2008" name="ISME J.">
        <title>Hindsight in the relative abundance, metabolic potential and genome dynamics of uncultivated marine archaea from comparative metagenomic analyses of bathypelagic plankton of different oceanic regions.</title>
        <authorList>
            <person name="Martin-Cuadrado A.B."/>
            <person name="Rodriguez-Valera F."/>
            <person name="Moreira D."/>
            <person name="Alba J.C."/>
            <person name="Ivars-Martinez E."/>
            <person name="Henn M.R."/>
            <person name="Talla E."/>
            <person name="Lopez-Garcia P."/>
        </authorList>
    </citation>
    <scope>NUCLEOTIDE SEQUENCE</scope>
</reference>
<reference evidence="1" key="2">
    <citation type="submission" date="2008-05" db="EMBL/GenBank/DDBJ databases">
        <authorList>
            <person name="Martin-Cuadrado A.-B."/>
            <person name="Rodriguez-Valera F."/>
            <person name="Moreira D."/>
            <person name="Alba J.-C."/>
            <person name="Ivars-Martinez E."/>
            <person name="Henn M.R."/>
            <person name="Talla E."/>
            <person name="Lopez-Garcia P."/>
        </authorList>
    </citation>
    <scope>NUCLEOTIDE SEQUENCE</scope>
</reference>
<dbReference type="Gene3D" id="3.40.190.10">
    <property type="entry name" value="Periplasmic binding protein-like II"/>
    <property type="match status" value="2"/>
</dbReference>
<name>B3V5P8_9ARCH</name>